<sequence>MKTTARARNNARLYAVQALYQKKIADNTFSELKIQYYADNADRHYTDWDLFYRLIDAVKTNQDTIDKYIKENSSNGVESINYVDYVVLQVAIAELIECLENPYQVIIKEYVEICYSMGTEEGYKFINAVLQNLAKSIRSEE</sequence>
<dbReference type="HAMAP" id="MF_00073">
    <property type="entry name" value="NusB"/>
    <property type="match status" value="1"/>
</dbReference>
<evidence type="ECO:0000313" key="9">
    <source>
        <dbReference type="EMBL" id="NDS67767.1"/>
    </source>
</evidence>
<dbReference type="KEGG" id="ftz:CH68_694"/>
<dbReference type="PANTHER" id="PTHR11078">
    <property type="entry name" value="N UTILIZATION SUBSTANCE PROTEIN B-RELATED"/>
    <property type="match status" value="1"/>
</dbReference>
<dbReference type="InterPro" id="IPR011605">
    <property type="entry name" value="NusB_fam"/>
</dbReference>
<evidence type="ECO:0000256" key="4">
    <source>
        <dbReference type="ARBA" id="ARBA00023015"/>
    </source>
</evidence>
<dbReference type="GO" id="GO:0005829">
    <property type="term" value="C:cytosol"/>
    <property type="evidence" value="ECO:0007669"/>
    <property type="project" value="TreeGrafter"/>
</dbReference>
<dbReference type="KEGG" id="ftv:CH67_960"/>
<dbReference type="GO" id="GO:0031564">
    <property type="term" value="P:transcription antitermination"/>
    <property type="evidence" value="ECO:0007669"/>
    <property type="project" value="UniProtKB-KW"/>
</dbReference>
<dbReference type="eggNOG" id="COG0781">
    <property type="taxonomic scope" value="Bacteria"/>
</dbReference>
<keyword evidence="3 6" id="KW-0694">RNA-binding</keyword>
<dbReference type="GO" id="GO:0003723">
    <property type="term" value="F:RNA binding"/>
    <property type="evidence" value="ECO:0007669"/>
    <property type="project" value="UniProtKB-UniRule"/>
</dbReference>
<reference evidence="8" key="2">
    <citation type="submission" date="2020-02" db="EMBL/GenBank/DDBJ databases">
        <title>Using affinity propagation clustering for identifying bacterial clades and subclades with whole-genome sequences of Francisella tularensis.</title>
        <authorList>
            <person name="Homeier-Bachmann T."/>
            <person name="Abdel-Glil M.Y."/>
            <person name="Hackbart A."/>
            <person name="Hotzel H."/>
            <person name="Tomaso H."/>
        </authorList>
    </citation>
    <scope>NUCLEOTIDE SEQUENCE</scope>
    <source>
        <strain evidence="9">15T0085</strain>
        <strain evidence="8">17T1429</strain>
    </source>
</reference>
<reference evidence="8" key="1">
    <citation type="submission" date="2019-08" db="EMBL/GenBank/DDBJ databases">
        <authorList>
            <person name="Busch A."/>
        </authorList>
    </citation>
    <scope>NUCLEOTIDE SEQUENCE</scope>
    <source>
        <strain evidence="9">15T0085</strain>
        <strain evidence="8">17T1429</strain>
    </source>
</reference>
<organism evidence="8">
    <name type="scientific">Francisella tularensis subsp. holarctica</name>
    <dbReference type="NCBI Taxonomy" id="119857"/>
    <lineage>
        <taxon>Bacteria</taxon>
        <taxon>Pseudomonadati</taxon>
        <taxon>Pseudomonadota</taxon>
        <taxon>Gammaproteobacteria</taxon>
        <taxon>Thiotrichales</taxon>
        <taxon>Francisellaceae</taxon>
        <taxon>Francisella</taxon>
    </lineage>
</organism>
<proteinExistence type="inferred from homology"/>
<protein>
    <recommendedName>
        <fullName evidence="6">Transcription antitermination protein NusB</fullName>
    </recommendedName>
    <alternativeName>
        <fullName evidence="6">Antitermination factor NusB</fullName>
    </alternativeName>
</protein>
<comment type="caution">
    <text evidence="8">The sequence shown here is derived from an EMBL/GenBank/DDBJ whole genome shotgun (WGS) entry which is preliminary data.</text>
</comment>
<comment type="function">
    <text evidence="6">Involved in transcription antitermination. Required for transcription of ribosomal RNA (rRNA) genes. Binds specifically to the boxA antiterminator sequence of the ribosomal RNA (rrn) operons.</text>
</comment>
<evidence type="ECO:0000256" key="2">
    <source>
        <dbReference type="ARBA" id="ARBA00022814"/>
    </source>
</evidence>
<dbReference type="EMBL" id="JAAGKH010000003">
    <property type="protein sequence ID" value="NDR88282.1"/>
    <property type="molecule type" value="Genomic_DNA"/>
</dbReference>
<gene>
    <name evidence="6 8" type="primary">nusB</name>
    <name evidence="9" type="ORF">FWI86_01195</name>
    <name evidence="8" type="ORF">FWJ04_00750</name>
</gene>
<dbReference type="NCBIfam" id="TIGR01951">
    <property type="entry name" value="nusB"/>
    <property type="match status" value="1"/>
</dbReference>
<dbReference type="GO" id="GO:0006353">
    <property type="term" value="P:DNA-templated transcription termination"/>
    <property type="evidence" value="ECO:0007669"/>
    <property type="project" value="UniProtKB-UniRule"/>
</dbReference>
<keyword evidence="2 6" id="KW-0889">Transcription antitermination</keyword>
<dbReference type="InterPro" id="IPR035926">
    <property type="entry name" value="NusB-like_sf"/>
</dbReference>
<dbReference type="OMA" id="DRMPVVD"/>
<comment type="similarity">
    <text evidence="1 6">Belongs to the NusB family.</text>
</comment>
<dbReference type="KEGG" id="ftc:DA46_36"/>
<dbReference type="EMBL" id="JAAGJP010000004">
    <property type="protein sequence ID" value="NDS67767.1"/>
    <property type="molecule type" value="Genomic_DNA"/>
</dbReference>
<dbReference type="Pfam" id="PF01029">
    <property type="entry name" value="NusB"/>
    <property type="match status" value="1"/>
</dbReference>
<keyword evidence="5 6" id="KW-0804">Transcription</keyword>
<dbReference type="InterPro" id="IPR006027">
    <property type="entry name" value="NusB_RsmB_TIM44"/>
</dbReference>
<dbReference type="RefSeq" id="WP_003015049.1">
    <property type="nucleotide sequence ID" value="NZ_CP009693.1"/>
</dbReference>
<evidence type="ECO:0000256" key="5">
    <source>
        <dbReference type="ARBA" id="ARBA00023163"/>
    </source>
</evidence>
<keyword evidence="4 6" id="KW-0805">Transcription regulation</keyword>
<name>A0A0B3WIB4_FRATU</name>
<dbReference type="PANTHER" id="PTHR11078:SF3">
    <property type="entry name" value="ANTITERMINATION NUSB DOMAIN-CONTAINING PROTEIN"/>
    <property type="match status" value="1"/>
</dbReference>
<dbReference type="HOGENOM" id="CLU_087843_4_1_6"/>
<dbReference type="AlphaFoldDB" id="A0A0B3WIB4"/>
<evidence type="ECO:0000313" key="8">
    <source>
        <dbReference type="EMBL" id="NDR88282.1"/>
    </source>
</evidence>
<feature type="domain" description="NusB/RsmB/TIM44" evidence="7">
    <location>
        <begin position="10"/>
        <end position="135"/>
    </location>
</feature>
<dbReference type="Gene3D" id="1.10.940.10">
    <property type="entry name" value="NusB-like"/>
    <property type="match status" value="1"/>
</dbReference>
<dbReference type="SUPFAM" id="SSF48013">
    <property type="entry name" value="NusB-like"/>
    <property type="match status" value="1"/>
</dbReference>
<evidence type="ECO:0000256" key="1">
    <source>
        <dbReference type="ARBA" id="ARBA00005952"/>
    </source>
</evidence>
<evidence type="ECO:0000259" key="7">
    <source>
        <dbReference type="Pfam" id="PF01029"/>
    </source>
</evidence>
<accession>A0A0B3WIB4</accession>
<evidence type="ECO:0000256" key="3">
    <source>
        <dbReference type="ARBA" id="ARBA00022884"/>
    </source>
</evidence>
<evidence type="ECO:0000256" key="6">
    <source>
        <dbReference type="HAMAP-Rule" id="MF_00073"/>
    </source>
</evidence>